<dbReference type="AlphaFoldDB" id="A0A238J013"/>
<evidence type="ECO:0000313" key="2">
    <source>
        <dbReference type="EMBL" id="SMX23651.1"/>
    </source>
</evidence>
<dbReference type="EMBL" id="FXXQ01000005">
    <property type="protein sequence ID" value="SMX23651.1"/>
    <property type="molecule type" value="Genomic_DNA"/>
</dbReference>
<feature type="compositionally biased region" description="Polar residues" evidence="1">
    <location>
        <begin position="32"/>
        <end position="46"/>
    </location>
</feature>
<gene>
    <name evidence="2" type="ORF">BOA8489_01762</name>
</gene>
<sequence length="108" mass="12224">MVMTIRMHRLLSASPVPTPSGESKGRSEGQIPRSTESLTHDLNSTGSRSCCEICRGYIFEGQAPNTSIHFVRGETKVFVNDHTLEWWACREVAESDGEHSMRFRKKVR</sequence>
<dbReference type="Proteomes" id="UP000201838">
    <property type="component" value="Unassembled WGS sequence"/>
</dbReference>
<name>A0A238J013_9RHOB</name>
<evidence type="ECO:0000256" key="1">
    <source>
        <dbReference type="SAM" id="MobiDB-lite"/>
    </source>
</evidence>
<feature type="region of interest" description="Disordered" evidence="1">
    <location>
        <begin position="1"/>
        <end position="46"/>
    </location>
</feature>
<accession>A0A238J013</accession>
<evidence type="ECO:0000313" key="3">
    <source>
        <dbReference type="Proteomes" id="UP000201838"/>
    </source>
</evidence>
<keyword evidence="3" id="KW-1185">Reference proteome</keyword>
<reference evidence="2 3" key="1">
    <citation type="submission" date="2017-05" db="EMBL/GenBank/DDBJ databases">
        <authorList>
            <person name="Song R."/>
            <person name="Chenine A.L."/>
            <person name="Ruprecht R.M."/>
        </authorList>
    </citation>
    <scope>NUCLEOTIDE SEQUENCE [LARGE SCALE GENOMIC DNA]</scope>
    <source>
        <strain evidence="2 3">CECT 8489</strain>
    </source>
</reference>
<protein>
    <submittedName>
        <fullName evidence="2">Uncharacterized protein</fullName>
    </submittedName>
</protein>
<proteinExistence type="predicted"/>
<organism evidence="2 3">
    <name type="scientific">Boseongicola aestuarii</name>
    <dbReference type="NCBI Taxonomy" id="1470561"/>
    <lineage>
        <taxon>Bacteria</taxon>
        <taxon>Pseudomonadati</taxon>
        <taxon>Pseudomonadota</taxon>
        <taxon>Alphaproteobacteria</taxon>
        <taxon>Rhodobacterales</taxon>
        <taxon>Paracoccaceae</taxon>
        <taxon>Boseongicola</taxon>
    </lineage>
</organism>